<dbReference type="InterPro" id="IPR003439">
    <property type="entry name" value="ABC_transporter-like_ATP-bd"/>
</dbReference>
<keyword evidence="1" id="KW-0813">Transport</keyword>
<evidence type="ECO:0000313" key="3">
    <source>
        <dbReference type="EMBL" id="SVB49361.1"/>
    </source>
</evidence>
<evidence type="ECO:0000259" key="2">
    <source>
        <dbReference type="Pfam" id="PF00005"/>
    </source>
</evidence>
<dbReference type="InterPro" id="IPR027417">
    <property type="entry name" value="P-loop_NTPase"/>
</dbReference>
<dbReference type="GO" id="GO:0005524">
    <property type="term" value="F:ATP binding"/>
    <property type="evidence" value="ECO:0007669"/>
    <property type="project" value="InterPro"/>
</dbReference>
<dbReference type="SUPFAM" id="SSF52540">
    <property type="entry name" value="P-loop containing nucleoside triphosphate hydrolases"/>
    <property type="match status" value="1"/>
</dbReference>
<dbReference type="GO" id="GO:0016887">
    <property type="term" value="F:ATP hydrolysis activity"/>
    <property type="evidence" value="ECO:0007669"/>
    <property type="project" value="InterPro"/>
</dbReference>
<proteinExistence type="predicted"/>
<dbReference type="EMBL" id="UINC01044215">
    <property type="protein sequence ID" value="SVB49361.1"/>
    <property type="molecule type" value="Genomic_DNA"/>
</dbReference>
<dbReference type="AlphaFoldDB" id="A0A382EHC6"/>
<dbReference type="PANTHER" id="PTHR43023:SF6">
    <property type="entry name" value="INTERMEMBRANE PHOSPHOLIPID TRANSPORT SYSTEM ATP-BINDING PROTEIN MLAF"/>
    <property type="match status" value="1"/>
</dbReference>
<dbReference type="Gene3D" id="3.40.50.300">
    <property type="entry name" value="P-loop containing nucleotide triphosphate hydrolases"/>
    <property type="match status" value="1"/>
</dbReference>
<protein>
    <recommendedName>
        <fullName evidence="2">ABC transporter domain-containing protein</fullName>
    </recommendedName>
</protein>
<feature type="domain" description="ABC transporter" evidence="2">
    <location>
        <begin position="4"/>
        <end position="99"/>
    </location>
</feature>
<evidence type="ECO:0000256" key="1">
    <source>
        <dbReference type="ARBA" id="ARBA00022448"/>
    </source>
</evidence>
<dbReference type="Pfam" id="PF00005">
    <property type="entry name" value="ABC_tran"/>
    <property type="match status" value="1"/>
</dbReference>
<organism evidence="3">
    <name type="scientific">marine metagenome</name>
    <dbReference type="NCBI Taxonomy" id="408172"/>
    <lineage>
        <taxon>unclassified sequences</taxon>
        <taxon>metagenomes</taxon>
        <taxon>ecological metagenomes</taxon>
    </lineage>
</organism>
<dbReference type="PANTHER" id="PTHR43023">
    <property type="entry name" value="PROTEIN TRIGALACTOSYLDIACYLGLYCEROL 3, CHLOROPLASTIC"/>
    <property type="match status" value="1"/>
</dbReference>
<sequence length="107" mass="11975">MSFRQLQTIRSQIGMVFQFGALFDSLNVAENIGLALRKLTKLKDYEIESRIKNALKSVDMSNTEELMPGELSGGMKKRIGIARAIAIQPSYLFYDEPTTGLDPVMTD</sequence>
<gene>
    <name evidence="3" type="ORF">METZ01_LOCUS202215</name>
</gene>
<accession>A0A382EHC6</accession>
<feature type="non-terminal residue" evidence="3">
    <location>
        <position position="107"/>
    </location>
</feature>
<name>A0A382EHC6_9ZZZZ</name>
<reference evidence="3" key="1">
    <citation type="submission" date="2018-05" db="EMBL/GenBank/DDBJ databases">
        <authorList>
            <person name="Lanie J.A."/>
            <person name="Ng W.-L."/>
            <person name="Kazmierczak K.M."/>
            <person name="Andrzejewski T.M."/>
            <person name="Davidsen T.M."/>
            <person name="Wayne K.J."/>
            <person name="Tettelin H."/>
            <person name="Glass J.I."/>
            <person name="Rusch D."/>
            <person name="Podicherti R."/>
            <person name="Tsui H.-C.T."/>
            <person name="Winkler M.E."/>
        </authorList>
    </citation>
    <scope>NUCLEOTIDE SEQUENCE</scope>
</reference>